<protein>
    <recommendedName>
        <fullName evidence="3">Peptidoglycan-binding protein</fullName>
    </recommendedName>
</protein>
<name>A0A1I2MHW3_9ACTN</name>
<evidence type="ECO:0000313" key="2">
    <source>
        <dbReference type="Proteomes" id="UP000199323"/>
    </source>
</evidence>
<evidence type="ECO:0000313" key="1">
    <source>
        <dbReference type="EMBL" id="SFF88966.1"/>
    </source>
</evidence>
<keyword evidence="2" id="KW-1185">Reference proteome</keyword>
<reference evidence="2" key="1">
    <citation type="submission" date="2016-10" db="EMBL/GenBank/DDBJ databases">
        <authorList>
            <person name="Varghese N."/>
            <person name="Submissions S."/>
        </authorList>
    </citation>
    <scope>NUCLEOTIDE SEQUENCE [LARGE SCALE GENOMIC DNA]</scope>
    <source>
        <strain evidence="2">CGMCC 4.3510</strain>
    </source>
</reference>
<dbReference type="OrthoDB" id="581371at2"/>
<proteinExistence type="predicted"/>
<gene>
    <name evidence="1" type="ORF">SAMN05216251_13454</name>
</gene>
<dbReference type="STRING" id="380248.SAMN05216251_13454"/>
<dbReference type="Gene3D" id="1.10.101.10">
    <property type="entry name" value="PGBD-like superfamily/PGBD"/>
    <property type="match status" value="1"/>
</dbReference>
<organism evidence="1 2">
    <name type="scientific">Actinacidiphila alni</name>
    <dbReference type="NCBI Taxonomy" id="380248"/>
    <lineage>
        <taxon>Bacteria</taxon>
        <taxon>Bacillati</taxon>
        <taxon>Actinomycetota</taxon>
        <taxon>Actinomycetes</taxon>
        <taxon>Kitasatosporales</taxon>
        <taxon>Streptomycetaceae</taxon>
        <taxon>Actinacidiphila</taxon>
    </lineage>
</organism>
<dbReference type="Proteomes" id="UP000199323">
    <property type="component" value="Unassembled WGS sequence"/>
</dbReference>
<dbReference type="SUPFAM" id="SSF47090">
    <property type="entry name" value="PGBD-like"/>
    <property type="match status" value="1"/>
</dbReference>
<dbReference type="RefSeq" id="WP_143120721.1">
    <property type="nucleotide sequence ID" value="NZ_FONG01000034.1"/>
</dbReference>
<dbReference type="InterPro" id="IPR036366">
    <property type="entry name" value="PGBDSf"/>
</dbReference>
<accession>A0A1I2MHW3</accession>
<sequence length="253" mass="26936">MSYVRLDGLPRTPRWTPAQAVTYALGEVGSPDKDYFRMCDHFAGAWVWGYGGSGYTSAIAHWHAVPASFRHPGNGDPPAGALLFWEIGEYGHAALAVAPGQAASTDIRRKGKVDLVPIGEVHRRWGAVYLGWTAPYLAAAWGRNPHEPRAVPRPAIHLASVVDAARKDPAAPQGSAAHRAEVRIVERALAAEGLLAARWVDGSFGSRTVDAYSGWQHRCGLTGSPAQHGSAADGIPGRTTLARLGAKHGFDVA</sequence>
<dbReference type="InterPro" id="IPR036365">
    <property type="entry name" value="PGBD-like_sf"/>
</dbReference>
<evidence type="ECO:0008006" key="3">
    <source>
        <dbReference type="Google" id="ProtNLM"/>
    </source>
</evidence>
<dbReference type="EMBL" id="FONG01000034">
    <property type="protein sequence ID" value="SFF88966.1"/>
    <property type="molecule type" value="Genomic_DNA"/>
</dbReference>
<dbReference type="AlphaFoldDB" id="A0A1I2MHW3"/>